<keyword evidence="8 13" id="KW-0472">Membrane</keyword>
<comment type="subcellular location">
    <subcellularLocation>
        <location evidence="10">Endomembrane system</location>
        <topology evidence="10">Single-pass type I membrane protein</topology>
    </subcellularLocation>
    <subcellularLocation>
        <location evidence="1">Endoplasmic reticulum</location>
    </subcellularLocation>
</comment>
<dbReference type="InterPro" id="IPR050271">
    <property type="entry name" value="UDP-glycosyltransferase"/>
</dbReference>
<dbReference type="FunFam" id="3.40.50.2000:FF:000050">
    <property type="entry name" value="UDP-glucuronosyltransferase"/>
    <property type="match status" value="1"/>
</dbReference>
<keyword evidence="9" id="KW-0325">Glycoprotein</keyword>
<dbReference type="AlphaFoldDB" id="A0A9P0HGW1"/>
<comment type="similarity">
    <text evidence="2 11">Belongs to the UDP-glycosyltransferase family.</text>
</comment>
<evidence type="ECO:0000256" key="2">
    <source>
        <dbReference type="ARBA" id="ARBA00009995"/>
    </source>
</evidence>
<evidence type="ECO:0000256" key="7">
    <source>
        <dbReference type="ARBA" id="ARBA00022989"/>
    </source>
</evidence>
<keyword evidence="7 13" id="KW-1133">Transmembrane helix</keyword>
<keyword evidence="6" id="KW-0256">Endoplasmic reticulum</keyword>
<evidence type="ECO:0000256" key="4">
    <source>
        <dbReference type="ARBA" id="ARBA00022679"/>
    </source>
</evidence>
<reference evidence="15" key="1">
    <citation type="submission" date="2022-01" db="EMBL/GenBank/DDBJ databases">
        <authorList>
            <person name="King R."/>
        </authorList>
    </citation>
    <scope>NUCLEOTIDE SEQUENCE</scope>
</reference>
<sequence length="546" mass="63994">MNVFIFFALFTVCSASNILLMFPMSAKSHVNSFVPLFKKLSEKGHNITMVTSFEPKVQIPNCTYIIVKNIMEDYLTDSHVQEDVQIFRELKPFSIWPLIWNIHLEIIEKLLEGDCLRELMSGDYSFDVMISETLYLFEIFVAFGHIFQVPVISIDAHPMSAWSAYLTGNVHPYSYVPNYRLPITDEMSLMERVENTLLNLEEMLGSYFYYMPRQEELMRKYLNYEKYNFPPLLDMLQNISLTLVDSHFSLGYVRPYLPHTVEVAGLTFSEGGELNEEFQEYLDGSENGFIYFTFGSIINITSLPTEMLDVFRSTFAKLKYNVVMKWEADEFPNKPKNIKTMPWLPQNRILAHPKCRLFITHGGFHGMIEAIYHKVPLVVIPFLSDQYYNAIFAKKEGFAYVLNNLNLTTENLLHAINTVMDNPEYKKHVDRRSMILKDKDQNSIDKAVYWVEYVLRHNGAKHLRPACLNLNLFQYFLLDVIFVIISAVVGCICLFVFITYVFVQILKYFYEKIYILYWKGKKNENTRSQRRVRKPKKKSPRNNTNN</sequence>
<accession>A0A9P0HGW1</accession>
<dbReference type="InterPro" id="IPR035595">
    <property type="entry name" value="UDP_glycos_trans_CS"/>
</dbReference>
<dbReference type="Gene3D" id="3.40.50.2000">
    <property type="entry name" value="Glycogen Phosphorylase B"/>
    <property type="match status" value="2"/>
</dbReference>
<name>A0A9P0HGW1_NEZVI</name>
<dbReference type="OrthoDB" id="5835829at2759"/>
<gene>
    <name evidence="15" type="ORF">NEZAVI_LOCUS11155</name>
</gene>
<dbReference type="PANTHER" id="PTHR48043">
    <property type="entry name" value="EG:EG0003.4 PROTEIN-RELATED"/>
    <property type="match status" value="1"/>
</dbReference>
<evidence type="ECO:0000256" key="1">
    <source>
        <dbReference type="ARBA" id="ARBA00004240"/>
    </source>
</evidence>
<dbReference type="Pfam" id="PF00201">
    <property type="entry name" value="UDPGT"/>
    <property type="match status" value="1"/>
</dbReference>
<evidence type="ECO:0000256" key="8">
    <source>
        <dbReference type="ARBA" id="ARBA00023136"/>
    </source>
</evidence>
<evidence type="ECO:0000256" key="6">
    <source>
        <dbReference type="ARBA" id="ARBA00022824"/>
    </source>
</evidence>
<dbReference type="EMBL" id="OV725081">
    <property type="protein sequence ID" value="CAH1402298.1"/>
    <property type="molecule type" value="Genomic_DNA"/>
</dbReference>
<feature type="region of interest" description="Disordered" evidence="12">
    <location>
        <begin position="527"/>
        <end position="546"/>
    </location>
</feature>
<evidence type="ECO:0000256" key="11">
    <source>
        <dbReference type="RuleBase" id="RU003718"/>
    </source>
</evidence>
<keyword evidence="5 13" id="KW-0812">Transmembrane</keyword>
<feature type="compositionally biased region" description="Basic residues" evidence="12">
    <location>
        <begin position="528"/>
        <end position="540"/>
    </location>
</feature>
<evidence type="ECO:0000256" key="5">
    <source>
        <dbReference type="ARBA" id="ARBA00022692"/>
    </source>
</evidence>
<evidence type="ECO:0000256" key="10">
    <source>
        <dbReference type="ARBA" id="ARBA00046288"/>
    </source>
</evidence>
<evidence type="ECO:0000313" key="16">
    <source>
        <dbReference type="Proteomes" id="UP001152798"/>
    </source>
</evidence>
<evidence type="ECO:0000256" key="3">
    <source>
        <dbReference type="ARBA" id="ARBA00022676"/>
    </source>
</evidence>
<dbReference type="GO" id="GO:0005783">
    <property type="term" value="C:endoplasmic reticulum"/>
    <property type="evidence" value="ECO:0007669"/>
    <property type="project" value="UniProtKB-SubCell"/>
</dbReference>
<keyword evidence="16" id="KW-1185">Reference proteome</keyword>
<dbReference type="InterPro" id="IPR002213">
    <property type="entry name" value="UDP_glucos_trans"/>
</dbReference>
<dbReference type="PROSITE" id="PS00375">
    <property type="entry name" value="UDPGT"/>
    <property type="match status" value="1"/>
</dbReference>
<feature type="transmembrane region" description="Helical" evidence="13">
    <location>
        <begin position="475"/>
        <end position="503"/>
    </location>
</feature>
<evidence type="ECO:0000256" key="14">
    <source>
        <dbReference type="SAM" id="SignalP"/>
    </source>
</evidence>
<evidence type="ECO:0000256" key="9">
    <source>
        <dbReference type="ARBA" id="ARBA00023180"/>
    </source>
</evidence>
<organism evidence="15 16">
    <name type="scientific">Nezara viridula</name>
    <name type="common">Southern green stink bug</name>
    <name type="synonym">Cimex viridulus</name>
    <dbReference type="NCBI Taxonomy" id="85310"/>
    <lineage>
        <taxon>Eukaryota</taxon>
        <taxon>Metazoa</taxon>
        <taxon>Ecdysozoa</taxon>
        <taxon>Arthropoda</taxon>
        <taxon>Hexapoda</taxon>
        <taxon>Insecta</taxon>
        <taxon>Pterygota</taxon>
        <taxon>Neoptera</taxon>
        <taxon>Paraneoptera</taxon>
        <taxon>Hemiptera</taxon>
        <taxon>Heteroptera</taxon>
        <taxon>Panheteroptera</taxon>
        <taxon>Pentatomomorpha</taxon>
        <taxon>Pentatomoidea</taxon>
        <taxon>Pentatomidae</taxon>
        <taxon>Pentatominae</taxon>
        <taxon>Nezara</taxon>
    </lineage>
</organism>
<dbReference type="CDD" id="cd03784">
    <property type="entry name" value="GT1_Gtf-like"/>
    <property type="match status" value="1"/>
</dbReference>
<dbReference type="PANTHER" id="PTHR48043:SF159">
    <property type="entry name" value="EG:EG0003.4 PROTEIN-RELATED"/>
    <property type="match status" value="1"/>
</dbReference>
<feature type="chain" id="PRO_5040284677" description="UDP-glucuronosyltransferase" evidence="14">
    <location>
        <begin position="16"/>
        <end position="546"/>
    </location>
</feature>
<protein>
    <recommendedName>
        <fullName evidence="17">UDP-glucuronosyltransferase</fullName>
    </recommendedName>
</protein>
<keyword evidence="4 11" id="KW-0808">Transferase</keyword>
<dbReference type="Proteomes" id="UP001152798">
    <property type="component" value="Chromosome 5"/>
</dbReference>
<evidence type="ECO:0008006" key="17">
    <source>
        <dbReference type="Google" id="ProtNLM"/>
    </source>
</evidence>
<keyword evidence="3 11" id="KW-0328">Glycosyltransferase</keyword>
<proteinExistence type="inferred from homology"/>
<evidence type="ECO:0000256" key="12">
    <source>
        <dbReference type="SAM" id="MobiDB-lite"/>
    </source>
</evidence>
<evidence type="ECO:0000313" key="15">
    <source>
        <dbReference type="EMBL" id="CAH1402298.1"/>
    </source>
</evidence>
<feature type="signal peptide" evidence="14">
    <location>
        <begin position="1"/>
        <end position="15"/>
    </location>
</feature>
<evidence type="ECO:0000256" key="13">
    <source>
        <dbReference type="SAM" id="Phobius"/>
    </source>
</evidence>
<dbReference type="SUPFAM" id="SSF53756">
    <property type="entry name" value="UDP-Glycosyltransferase/glycogen phosphorylase"/>
    <property type="match status" value="1"/>
</dbReference>
<keyword evidence="14" id="KW-0732">Signal</keyword>
<dbReference type="GO" id="GO:0008194">
    <property type="term" value="F:UDP-glycosyltransferase activity"/>
    <property type="evidence" value="ECO:0007669"/>
    <property type="project" value="InterPro"/>
</dbReference>